<reference evidence="3" key="1">
    <citation type="journal article" date="2017" name="Genome Biol.">
        <title>Comparative genomics reveals high biological diversity and specific adaptations in the industrially and medically important fungal genus Aspergillus.</title>
        <authorList>
            <person name="de Vries R.P."/>
            <person name="Riley R."/>
            <person name="Wiebenga A."/>
            <person name="Aguilar-Osorio G."/>
            <person name="Amillis S."/>
            <person name="Uchima C.A."/>
            <person name="Anderluh G."/>
            <person name="Asadollahi M."/>
            <person name="Askin M."/>
            <person name="Barry K."/>
            <person name="Battaglia E."/>
            <person name="Bayram O."/>
            <person name="Benocci T."/>
            <person name="Braus-Stromeyer S.A."/>
            <person name="Caldana C."/>
            <person name="Canovas D."/>
            <person name="Cerqueira G.C."/>
            <person name="Chen F."/>
            <person name="Chen W."/>
            <person name="Choi C."/>
            <person name="Clum A."/>
            <person name="Dos Santos R.A."/>
            <person name="Damasio A.R."/>
            <person name="Diallinas G."/>
            <person name="Emri T."/>
            <person name="Fekete E."/>
            <person name="Flipphi M."/>
            <person name="Freyberg S."/>
            <person name="Gallo A."/>
            <person name="Gournas C."/>
            <person name="Habgood R."/>
            <person name="Hainaut M."/>
            <person name="Harispe M.L."/>
            <person name="Henrissat B."/>
            <person name="Hilden K.S."/>
            <person name="Hope R."/>
            <person name="Hossain A."/>
            <person name="Karabika E."/>
            <person name="Karaffa L."/>
            <person name="Karanyi Z."/>
            <person name="Krasevec N."/>
            <person name="Kuo A."/>
            <person name="Kusch H."/>
            <person name="LaButti K."/>
            <person name="Lagendijk E.L."/>
            <person name="Lapidus A."/>
            <person name="Levasseur A."/>
            <person name="Lindquist E."/>
            <person name="Lipzen A."/>
            <person name="Logrieco A.F."/>
            <person name="MacCabe A."/>
            <person name="Maekelae M.R."/>
            <person name="Malavazi I."/>
            <person name="Melin P."/>
            <person name="Meyer V."/>
            <person name="Mielnichuk N."/>
            <person name="Miskei M."/>
            <person name="Molnar A.P."/>
            <person name="Mule G."/>
            <person name="Ngan C.Y."/>
            <person name="Orejas M."/>
            <person name="Orosz E."/>
            <person name="Ouedraogo J.P."/>
            <person name="Overkamp K.M."/>
            <person name="Park H.-S."/>
            <person name="Perrone G."/>
            <person name="Piumi F."/>
            <person name="Punt P.J."/>
            <person name="Ram A.F."/>
            <person name="Ramon A."/>
            <person name="Rauscher S."/>
            <person name="Record E."/>
            <person name="Riano-Pachon D.M."/>
            <person name="Robert V."/>
            <person name="Roehrig J."/>
            <person name="Ruller R."/>
            <person name="Salamov A."/>
            <person name="Salih N.S."/>
            <person name="Samson R.A."/>
            <person name="Sandor E."/>
            <person name="Sanguinetti M."/>
            <person name="Schuetze T."/>
            <person name="Sepcic K."/>
            <person name="Shelest E."/>
            <person name="Sherlock G."/>
            <person name="Sophianopoulou V."/>
            <person name="Squina F.M."/>
            <person name="Sun H."/>
            <person name="Susca A."/>
            <person name="Todd R.B."/>
            <person name="Tsang A."/>
            <person name="Unkles S.E."/>
            <person name="van de Wiele N."/>
            <person name="van Rossen-Uffink D."/>
            <person name="Oliveira J.V."/>
            <person name="Vesth T.C."/>
            <person name="Visser J."/>
            <person name="Yu J.-H."/>
            <person name="Zhou M."/>
            <person name="Andersen M.R."/>
            <person name="Archer D.B."/>
            <person name="Baker S.E."/>
            <person name="Benoit I."/>
            <person name="Brakhage A.A."/>
            <person name="Braus G.H."/>
            <person name="Fischer R."/>
            <person name="Frisvad J.C."/>
            <person name="Goldman G.H."/>
            <person name="Houbraken J."/>
            <person name="Oakley B."/>
            <person name="Pocsi I."/>
            <person name="Scazzocchio C."/>
            <person name="Seiboth B."/>
            <person name="vanKuyk P.A."/>
            <person name="Wortman J."/>
            <person name="Dyer P.S."/>
            <person name="Grigoriev I.V."/>
        </authorList>
    </citation>
    <scope>NUCLEOTIDE SEQUENCE [LARGE SCALE GENOMIC DNA]</scope>
    <source>
        <strain evidence="3">CBS 134.48</strain>
    </source>
</reference>
<feature type="region of interest" description="Disordered" evidence="1">
    <location>
        <begin position="59"/>
        <end position="111"/>
    </location>
</feature>
<feature type="compositionally biased region" description="Low complexity" evidence="1">
    <location>
        <begin position="67"/>
        <end position="77"/>
    </location>
</feature>
<accession>A0A1L9MUB6</accession>
<protein>
    <submittedName>
        <fullName evidence="2">Uncharacterized protein</fullName>
    </submittedName>
</protein>
<keyword evidence="3" id="KW-1185">Reference proteome</keyword>
<dbReference type="VEuPathDB" id="FungiDB:ASPTUDRAFT_69247"/>
<feature type="compositionally biased region" description="Basic and acidic residues" evidence="1">
    <location>
        <begin position="81"/>
        <end position="103"/>
    </location>
</feature>
<name>A0A1L9MUB6_ASPTC</name>
<sequence length="111" mass="11915">MPATPNSVSPSIPGPWWTAMFYGYDTISDPYMSGTIADFACRKAIFEFSISRHADTTQELQELAGWTPPGTETAGAEEGTESEHSKSKEKEKEGEKGKEKKPTGEGGAGPS</sequence>
<dbReference type="OrthoDB" id="10300518at2759"/>
<dbReference type="Proteomes" id="UP000184304">
    <property type="component" value="Unassembled WGS sequence"/>
</dbReference>
<dbReference type="EMBL" id="KV878207">
    <property type="protein sequence ID" value="OJI80646.1"/>
    <property type="molecule type" value="Genomic_DNA"/>
</dbReference>
<dbReference type="AlphaFoldDB" id="A0A1L9MUB6"/>
<gene>
    <name evidence="2" type="ORF">ASPTUDRAFT_69247</name>
</gene>
<evidence type="ECO:0000313" key="2">
    <source>
        <dbReference type="EMBL" id="OJI80646.1"/>
    </source>
</evidence>
<evidence type="ECO:0000256" key="1">
    <source>
        <dbReference type="SAM" id="MobiDB-lite"/>
    </source>
</evidence>
<organism evidence="2 3">
    <name type="scientific">Aspergillus tubingensis (strain CBS 134.48)</name>
    <dbReference type="NCBI Taxonomy" id="767770"/>
    <lineage>
        <taxon>Eukaryota</taxon>
        <taxon>Fungi</taxon>
        <taxon>Dikarya</taxon>
        <taxon>Ascomycota</taxon>
        <taxon>Pezizomycotina</taxon>
        <taxon>Eurotiomycetes</taxon>
        <taxon>Eurotiomycetidae</taxon>
        <taxon>Eurotiales</taxon>
        <taxon>Aspergillaceae</taxon>
        <taxon>Aspergillus</taxon>
        <taxon>Aspergillus subgen. Circumdati</taxon>
    </lineage>
</organism>
<evidence type="ECO:0000313" key="3">
    <source>
        <dbReference type="Proteomes" id="UP000184304"/>
    </source>
</evidence>
<proteinExistence type="predicted"/>